<reference evidence="1" key="2">
    <citation type="submission" date="2013-04" db="UniProtKB">
        <authorList>
            <consortium name="EnsemblPlants"/>
        </authorList>
    </citation>
    <scope>IDENTIFICATION</scope>
</reference>
<dbReference type="Gramene" id="OB08G18320.1">
    <property type="protein sequence ID" value="OB08G18320.1"/>
    <property type="gene ID" value="OB08G18320"/>
</dbReference>
<protein>
    <submittedName>
        <fullName evidence="1">Uncharacterized protein</fullName>
    </submittedName>
</protein>
<organism evidence="1">
    <name type="scientific">Oryza brachyantha</name>
    <name type="common">malo sina</name>
    <dbReference type="NCBI Taxonomy" id="4533"/>
    <lineage>
        <taxon>Eukaryota</taxon>
        <taxon>Viridiplantae</taxon>
        <taxon>Streptophyta</taxon>
        <taxon>Embryophyta</taxon>
        <taxon>Tracheophyta</taxon>
        <taxon>Spermatophyta</taxon>
        <taxon>Magnoliopsida</taxon>
        <taxon>Liliopsida</taxon>
        <taxon>Poales</taxon>
        <taxon>Poaceae</taxon>
        <taxon>BOP clade</taxon>
        <taxon>Oryzoideae</taxon>
        <taxon>Oryzeae</taxon>
        <taxon>Oryzinae</taxon>
        <taxon>Oryza</taxon>
    </lineage>
</organism>
<proteinExistence type="predicted"/>
<reference evidence="1" key="1">
    <citation type="journal article" date="2013" name="Nat. Commun.">
        <title>Whole-genome sequencing of Oryza brachyantha reveals mechanisms underlying Oryza genome evolution.</title>
        <authorList>
            <person name="Chen J."/>
            <person name="Huang Q."/>
            <person name="Gao D."/>
            <person name="Wang J."/>
            <person name="Lang Y."/>
            <person name="Liu T."/>
            <person name="Li B."/>
            <person name="Bai Z."/>
            <person name="Luis Goicoechea J."/>
            <person name="Liang C."/>
            <person name="Chen C."/>
            <person name="Zhang W."/>
            <person name="Sun S."/>
            <person name="Liao Y."/>
            <person name="Zhang X."/>
            <person name="Yang L."/>
            <person name="Song C."/>
            <person name="Wang M."/>
            <person name="Shi J."/>
            <person name="Liu G."/>
            <person name="Liu J."/>
            <person name="Zhou H."/>
            <person name="Zhou W."/>
            <person name="Yu Q."/>
            <person name="An N."/>
            <person name="Chen Y."/>
            <person name="Cai Q."/>
            <person name="Wang B."/>
            <person name="Liu B."/>
            <person name="Min J."/>
            <person name="Huang Y."/>
            <person name="Wu H."/>
            <person name="Li Z."/>
            <person name="Zhang Y."/>
            <person name="Yin Y."/>
            <person name="Song W."/>
            <person name="Jiang J."/>
            <person name="Jackson S.A."/>
            <person name="Wing R.A."/>
            <person name="Wang J."/>
            <person name="Chen M."/>
        </authorList>
    </citation>
    <scope>NUCLEOTIDE SEQUENCE [LARGE SCALE GENOMIC DNA]</scope>
    <source>
        <strain evidence="1">cv. IRGC 101232</strain>
    </source>
</reference>
<dbReference type="HOGENOM" id="CLU_2910977_0_0_1"/>
<name>J3MRV3_ORYBR</name>
<accession>J3MRV3</accession>
<evidence type="ECO:0000313" key="2">
    <source>
        <dbReference type="Proteomes" id="UP000006038"/>
    </source>
</evidence>
<sequence>PAWRSIVALRACKGEKGREVKLTRSRSSTPSYCADQSVLNFTIFHHAVTMACICFDSSLPLF</sequence>
<keyword evidence="2" id="KW-1185">Reference proteome</keyword>
<dbReference type="EnsemblPlants" id="OB08G18320.1">
    <property type="protein sequence ID" value="OB08G18320.1"/>
    <property type="gene ID" value="OB08G18320"/>
</dbReference>
<evidence type="ECO:0000313" key="1">
    <source>
        <dbReference type="EnsemblPlants" id="OB08G18320.1"/>
    </source>
</evidence>
<dbReference type="AlphaFoldDB" id="J3MRV3"/>
<dbReference type="Proteomes" id="UP000006038">
    <property type="component" value="Chromosome 8"/>
</dbReference>